<dbReference type="STRING" id="426757.SAMN04488127_0911"/>
<dbReference type="Pfam" id="PF03413">
    <property type="entry name" value="PepSY"/>
    <property type="match status" value="1"/>
</dbReference>
<feature type="compositionally biased region" description="Basic and acidic residues" evidence="1">
    <location>
        <begin position="94"/>
        <end position="104"/>
    </location>
</feature>
<dbReference type="Gene3D" id="3.10.450.40">
    <property type="match status" value="1"/>
</dbReference>
<accession>A0A1H6V6N4</accession>
<dbReference type="EMBL" id="FNZF01000001">
    <property type="protein sequence ID" value="SEI96310.1"/>
    <property type="molecule type" value="Genomic_DNA"/>
</dbReference>
<dbReference type="AlphaFoldDB" id="A0A1H6V6N4"/>
<proteinExistence type="predicted"/>
<dbReference type="OrthoDB" id="9780101at2"/>
<feature type="domain" description="PepSY" evidence="2">
    <location>
        <begin position="106"/>
        <end position="164"/>
    </location>
</feature>
<dbReference type="RefSeq" id="WP_092050363.1">
    <property type="nucleotide sequence ID" value="NZ_FNZF01000001.1"/>
</dbReference>
<keyword evidence="4" id="KW-1185">Reference proteome</keyword>
<reference evidence="4" key="1">
    <citation type="submission" date="2016-10" db="EMBL/GenBank/DDBJ databases">
        <authorList>
            <person name="Varghese N."/>
            <person name="Submissions S."/>
        </authorList>
    </citation>
    <scope>NUCLEOTIDE SEQUENCE [LARGE SCALE GENOMIC DNA]</scope>
    <source>
        <strain evidence="4">CGMCC 1.6763</strain>
    </source>
</reference>
<evidence type="ECO:0000313" key="4">
    <source>
        <dbReference type="Proteomes" id="UP000199200"/>
    </source>
</evidence>
<evidence type="ECO:0000313" key="3">
    <source>
        <dbReference type="EMBL" id="SEI96310.1"/>
    </source>
</evidence>
<protein>
    <submittedName>
        <fullName evidence="3">Peptidase propeptide and YPEB domain-containing protein</fullName>
    </submittedName>
</protein>
<sequence length="168" mass="17905">MKKRWMVAPIASGILAIGGLAAVAYGEQGKLIPVDPVTLEPVEAAEQPAASDQTSAENDREYAPVASEEAPAQIPAAAEPVTSPETGHQPVVHAKAERPTESRALISRDEAVQIAISQTGPSARVTEVELDNDDGRIIYEVELEGGPYEYELEINAVTGDILDFEKDD</sequence>
<feature type="compositionally biased region" description="Low complexity" evidence="1">
    <location>
        <begin position="66"/>
        <end position="80"/>
    </location>
</feature>
<gene>
    <name evidence="3" type="ORF">SAMN04488127_0911</name>
</gene>
<organism evidence="3 4">
    <name type="scientific">Bhargavaea ginsengi</name>
    <dbReference type="NCBI Taxonomy" id="426757"/>
    <lineage>
        <taxon>Bacteria</taxon>
        <taxon>Bacillati</taxon>
        <taxon>Bacillota</taxon>
        <taxon>Bacilli</taxon>
        <taxon>Bacillales</taxon>
        <taxon>Caryophanaceae</taxon>
        <taxon>Bhargavaea</taxon>
    </lineage>
</organism>
<dbReference type="Proteomes" id="UP000199200">
    <property type="component" value="Unassembled WGS sequence"/>
</dbReference>
<feature type="region of interest" description="Disordered" evidence="1">
    <location>
        <begin position="42"/>
        <end position="104"/>
    </location>
</feature>
<evidence type="ECO:0000259" key="2">
    <source>
        <dbReference type="Pfam" id="PF03413"/>
    </source>
</evidence>
<name>A0A1H6V6N4_9BACL</name>
<dbReference type="InterPro" id="IPR025711">
    <property type="entry name" value="PepSY"/>
</dbReference>
<evidence type="ECO:0000256" key="1">
    <source>
        <dbReference type="SAM" id="MobiDB-lite"/>
    </source>
</evidence>